<gene>
    <name evidence="2" type="ORF">F511_12701</name>
</gene>
<organism evidence="2 3">
    <name type="scientific">Dorcoceras hygrometricum</name>
    <dbReference type="NCBI Taxonomy" id="472368"/>
    <lineage>
        <taxon>Eukaryota</taxon>
        <taxon>Viridiplantae</taxon>
        <taxon>Streptophyta</taxon>
        <taxon>Embryophyta</taxon>
        <taxon>Tracheophyta</taxon>
        <taxon>Spermatophyta</taxon>
        <taxon>Magnoliopsida</taxon>
        <taxon>eudicotyledons</taxon>
        <taxon>Gunneridae</taxon>
        <taxon>Pentapetalae</taxon>
        <taxon>asterids</taxon>
        <taxon>lamiids</taxon>
        <taxon>Lamiales</taxon>
        <taxon>Gesneriaceae</taxon>
        <taxon>Didymocarpoideae</taxon>
        <taxon>Trichosporeae</taxon>
        <taxon>Loxocarpinae</taxon>
        <taxon>Dorcoceras</taxon>
    </lineage>
</organism>
<evidence type="ECO:0000259" key="1">
    <source>
        <dbReference type="Pfam" id="PF07727"/>
    </source>
</evidence>
<dbReference type="Proteomes" id="UP000250235">
    <property type="component" value="Unassembled WGS sequence"/>
</dbReference>
<proteinExistence type="predicted"/>
<dbReference type="EMBL" id="KQ988422">
    <property type="protein sequence ID" value="KZV56002.1"/>
    <property type="molecule type" value="Genomic_DNA"/>
</dbReference>
<dbReference type="InterPro" id="IPR013103">
    <property type="entry name" value="RVT_2"/>
</dbReference>
<feature type="domain" description="Reverse transcriptase Ty1/copia-type" evidence="1">
    <location>
        <begin position="65"/>
        <end position="171"/>
    </location>
</feature>
<keyword evidence="3" id="KW-1185">Reference proteome</keyword>
<dbReference type="OrthoDB" id="1708853at2759"/>
<dbReference type="PANTHER" id="PTHR11439">
    <property type="entry name" value="GAG-POL-RELATED RETROTRANSPOSON"/>
    <property type="match status" value="1"/>
</dbReference>
<name>A0A2Z7DF39_9LAMI</name>
<evidence type="ECO:0000313" key="3">
    <source>
        <dbReference type="Proteomes" id="UP000250235"/>
    </source>
</evidence>
<evidence type="ECO:0000313" key="2">
    <source>
        <dbReference type="EMBL" id="KZV56002.1"/>
    </source>
</evidence>
<dbReference type="PANTHER" id="PTHR11439:SF467">
    <property type="entry name" value="INTEGRASE CATALYTIC DOMAIN-CONTAINING PROTEIN"/>
    <property type="match status" value="1"/>
</dbReference>
<protein>
    <recommendedName>
        <fullName evidence="1">Reverse transcriptase Ty1/copia-type domain-containing protein</fullName>
    </recommendedName>
</protein>
<dbReference type="Pfam" id="PF07727">
    <property type="entry name" value="RVT_2"/>
    <property type="match status" value="1"/>
</dbReference>
<sequence>MGQLDDEGHNVTFGDGSWKVSKGAMIVAQGKKTGTLYMTSSCRDTLAAVDAGANSSLWHYRLGHMSNNDFLRCEADHCCYVKKLDGSYIILLLYVDDMLIAGSCREEIDKLKKELSKKFAMKDLGAAKQILGMRIIRDRVNGILKLSQGEYVKKVVSRFNMTEAKPVSTPLASHFKLTEALLPSTKQEQDYMNKVPYASVVGSLMYAMVCTRPDIAHAVGVVSRFMSNPADMLTKTVTTDKLKLCSTSVGLLV</sequence>
<reference evidence="2 3" key="1">
    <citation type="journal article" date="2015" name="Proc. Natl. Acad. Sci. U.S.A.">
        <title>The resurrection genome of Boea hygrometrica: A blueprint for survival of dehydration.</title>
        <authorList>
            <person name="Xiao L."/>
            <person name="Yang G."/>
            <person name="Zhang L."/>
            <person name="Yang X."/>
            <person name="Zhao S."/>
            <person name="Ji Z."/>
            <person name="Zhou Q."/>
            <person name="Hu M."/>
            <person name="Wang Y."/>
            <person name="Chen M."/>
            <person name="Xu Y."/>
            <person name="Jin H."/>
            <person name="Xiao X."/>
            <person name="Hu G."/>
            <person name="Bao F."/>
            <person name="Hu Y."/>
            <person name="Wan P."/>
            <person name="Li L."/>
            <person name="Deng X."/>
            <person name="Kuang T."/>
            <person name="Xiang C."/>
            <person name="Zhu J.K."/>
            <person name="Oliver M.J."/>
            <person name="He Y."/>
        </authorList>
    </citation>
    <scope>NUCLEOTIDE SEQUENCE [LARGE SCALE GENOMIC DNA]</scope>
    <source>
        <strain evidence="3">cv. XS01</strain>
    </source>
</reference>
<accession>A0A2Z7DF39</accession>
<dbReference type="AlphaFoldDB" id="A0A2Z7DF39"/>